<keyword evidence="1 2" id="KW-0732">Signal</keyword>
<dbReference type="GO" id="GO:0055085">
    <property type="term" value="P:transmembrane transport"/>
    <property type="evidence" value="ECO:0007669"/>
    <property type="project" value="InterPro"/>
</dbReference>
<proteinExistence type="predicted"/>
<accession>A0A2N3KEY9</accession>
<dbReference type="PANTHER" id="PTHR33376:SF15">
    <property type="entry name" value="BLL6794 PROTEIN"/>
    <property type="match status" value="1"/>
</dbReference>
<dbReference type="CDD" id="cd13665">
    <property type="entry name" value="PBP2_TRAP_Dctp3_4"/>
    <property type="match status" value="1"/>
</dbReference>
<reference evidence="3 4" key="1">
    <citation type="submission" date="2017-09" db="EMBL/GenBank/DDBJ databases">
        <title>Biodiversity and function of Thalassospira species in the particle-attached aromatic-hydrocarbon-degrading consortia from the surface seawater of the South China Sea.</title>
        <authorList>
            <person name="Dong C."/>
            <person name="Liu R."/>
            <person name="Shao Z."/>
        </authorList>
    </citation>
    <scope>NUCLEOTIDE SEQUENCE [LARGE SCALE GENOMIC DNA]</scope>
    <source>
        <strain evidence="3 4">CSC1P2</strain>
    </source>
</reference>
<comment type="caution">
    <text evidence="3">The sequence shown here is derived from an EMBL/GenBank/DDBJ whole genome shotgun (WGS) entry which is preliminary data.</text>
</comment>
<gene>
    <name evidence="3" type="ORF">COO20_22895</name>
</gene>
<feature type="signal peptide" evidence="2">
    <location>
        <begin position="1"/>
        <end position="24"/>
    </location>
</feature>
<dbReference type="PANTHER" id="PTHR33376">
    <property type="match status" value="1"/>
</dbReference>
<dbReference type="OrthoDB" id="7822595at2"/>
<dbReference type="Pfam" id="PF03480">
    <property type="entry name" value="DctP"/>
    <property type="match status" value="1"/>
</dbReference>
<protein>
    <recommendedName>
        <fullName evidence="5">C4-dicarboxylate ABC transporter substrate-binding protein</fullName>
    </recommendedName>
</protein>
<evidence type="ECO:0000313" key="3">
    <source>
        <dbReference type="EMBL" id="PKR49013.1"/>
    </source>
</evidence>
<dbReference type="InterPro" id="IPR018389">
    <property type="entry name" value="DctP_fam"/>
</dbReference>
<sequence length="339" mass="36529">MNPKNLFSLAALGIGCLVASTAWADEPIVLKFASPFSPKSITNAKSIPEFAAEIEKESGGTLKIEHYPGGILGPNPAAQLKLVEDGVVDIAEVPAAYTPGRFPELPIFELPFEYKSTVEASLTAYKMYEEGLLHGFDNLKLVGIAAIGPYYIHTKKEVTSADGLKGLKIRVGGPVQGEIMKRLGAVPVGGMSATQIAENISRGVIDGSLMDNGNLYNFRIADAADYHVTNVPLGNFAVLFPINKAKYESLPPKAKAALDKVGGEWFSRVLAQNLDAQNDETLASLKKDGKHQFLEFPQADLDAMKEKLASMKDKWDVEKDGVNLYAEMTKARAAIGSTN</sequence>
<dbReference type="AlphaFoldDB" id="A0A2N3KEY9"/>
<dbReference type="RefSeq" id="WP_101270804.1">
    <property type="nucleotide sequence ID" value="NZ_NWTK01000020.1"/>
</dbReference>
<dbReference type="PROSITE" id="PS51257">
    <property type="entry name" value="PROKAR_LIPOPROTEIN"/>
    <property type="match status" value="1"/>
</dbReference>
<evidence type="ECO:0000313" key="4">
    <source>
        <dbReference type="Proteomes" id="UP000233597"/>
    </source>
</evidence>
<feature type="chain" id="PRO_5014807384" description="C4-dicarboxylate ABC transporter substrate-binding protein" evidence="2">
    <location>
        <begin position="25"/>
        <end position="339"/>
    </location>
</feature>
<dbReference type="Proteomes" id="UP000233597">
    <property type="component" value="Unassembled WGS sequence"/>
</dbReference>
<dbReference type="EMBL" id="NWTK01000020">
    <property type="protein sequence ID" value="PKR49013.1"/>
    <property type="molecule type" value="Genomic_DNA"/>
</dbReference>
<organism evidence="3 4">
    <name type="scientific">Thalassospira marina</name>
    <dbReference type="NCBI Taxonomy" id="2048283"/>
    <lineage>
        <taxon>Bacteria</taxon>
        <taxon>Pseudomonadati</taxon>
        <taxon>Pseudomonadota</taxon>
        <taxon>Alphaproteobacteria</taxon>
        <taxon>Rhodospirillales</taxon>
        <taxon>Thalassospiraceae</taxon>
        <taxon>Thalassospira</taxon>
    </lineage>
</organism>
<name>A0A2N3KEY9_9PROT</name>
<dbReference type="NCBIfam" id="NF037995">
    <property type="entry name" value="TRAP_S1"/>
    <property type="match status" value="1"/>
</dbReference>
<evidence type="ECO:0008006" key="5">
    <source>
        <dbReference type="Google" id="ProtNLM"/>
    </source>
</evidence>
<evidence type="ECO:0000256" key="1">
    <source>
        <dbReference type="ARBA" id="ARBA00022729"/>
    </source>
</evidence>
<dbReference type="InterPro" id="IPR038404">
    <property type="entry name" value="TRAP_DctP_sf"/>
</dbReference>
<evidence type="ECO:0000256" key="2">
    <source>
        <dbReference type="SAM" id="SignalP"/>
    </source>
</evidence>
<dbReference type="Gene3D" id="3.40.190.170">
    <property type="entry name" value="Bacterial extracellular solute-binding protein, family 7"/>
    <property type="match status" value="1"/>
</dbReference>